<dbReference type="Pfam" id="PF05238">
    <property type="entry name" value="CENP-N"/>
    <property type="match status" value="1"/>
</dbReference>
<dbReference type="OMA" id="CRYEDYV"/>
<evidence type="ECO:0000256" key="5">
    <source>
        <dbReference type="ARBA" id="ARBA00023242"/>
    </source>
</evidence>
<dbReference type="PANTHER" id="PTHR46790">
    <property type="entry name" value="CENTROMERE PROTEIN N"/>
    <property type="match status" value="1"/>
</dbReference>
<evidence type="ECO:0000313" key="8">
    <source>
        <dbReference type="EnsemblMetazoa" id="XP_038068776.1"/>
    </source>
</evidence>
<reference evidence="8" key="1">
    <citation type="submission" date="2022-11" db="UniProtKB">
        <authorList>
            <consortium name="EnsemblMetazoa"/>
        </authorList>
    </citation>
    <scope>IDENTIFICATION</scope>
</reference>
<evidence type="ECO:0000313" key="9">
    <source>
        <dbReference type="Proteomes" id="UP000887568"/>
    </source>
</evidence>
<feature type="region of interest" description="Disordered" evidence="7">
    <location>
        <begin position="230"/>
        <end position="250"/>
    </location>
</feature>
<dbReference type="GO" id="GO:0007059">
    <property type="term" value="P:chromosome segregation"/>
    <property type="evidence" value="ECO:0007669"/>
    <property type="project" value="InterPro"/>
</dbReference>
<evidence type="ECO:0000256" key="4">
    <source>
        <dbReference type="ARBA" id="ARBA00022454"/>
    </source>
</evidence>
<keyword evidence="4" id="KW-0158">Chromosome</keyword>
<dbReference type="RefSeq" id="XP_038068776.1">
    <property type="nucleotide sequence ID" value="XM_038212848.1"/>
</dbReference>
<dbReference type="GO" id="GO:0005654">
    <property type="term" value="C:nucleoplasm"/>
    <property type="evidence" value="ECO:0007669"/>
    <property type="project" value="TreeGrafter"/>
</dbReference>
<dbReference type="GeneID" id="119738108"/>
<comment type="subcellular location">
    <subcellularLocation>
        <location evidence="2">Chromosome</location>
        <location evidence="2">Centromere</location>
    </subcellularLocation>
    <subcellularLocation>
        <location evidence="1">Nucleus</location>
    </subcellularLocation>
</comment>
<dbReference type="GO" id="GO:0034080">
    <property type="term" value="P:CENP-A containing chromatin assembly"/>
    <property type="evidence" value="ECO:0007669"/>
    <property type="project" value="InterPro"/>
</dbReference>
<dbReference type="EnsemblMetazoa" id="XM_038212848.1">
    <property type="protein sequence ID" value="XP_038068776.1"/>
    <property type="gene ID" value="LOC119738108"/>
</dbReference>
<evidence type="ECO:0008006" key="10">
    <source>
        <dbReference type="Google" id="ProtNLM"/>
    </source>
</evidence>
<evidence type="ECO:0000256" key="7">
    <source>
        <dbReference type="SAM" id="MobiDB-lite"/>
    </source>
</evidence>
<protein>
    <recommendedName>
        <fullName evidence="10">Centromere protein N</fullName>
    </recommendedName>
</protein>
<keyword evidence="9" id="KW-1185">Reference proteome</keyword>
<keyword evidence="6" id="KW-0137">Centromere</keyword>
<accession>A0A914AZU4</accession>
<comment type="similarity">
    <text evidence="3">Belongs to the CENP-N/CHL4 family.</text>
</comment>
<dbReference type="Proteomes" id="UP000887568">
    <property type="component" value="Unplaced"/>
</dbReference>
<dbReference type="InterPro" id="IPR052011">
    <property type="entry name" value="CENP-NAC/CAD_complex"/>
</dbReference>
<evidence type="ECO:0000256" key="1">
    <source>
        <dbReference type="ARBA" id="ARBA00004123"/>
    </source>
</evidence>
<proteinExistence type="inferred from homology"/>
<organism evidence="8 9">
    <name type="scientific">Patiria miniata</name>
    <name type="common">Bat star</name>
    <name type="synonym">Asterina miniata</name>
    <dbReference type="NCBI Taxonomy" id="46514"/>
    <lineage>
        <taxon>Eukaryota</taxon>
        <taxon>Metazoa</taxon>
        <taxon>Echinodermata</taxon>
        <taxon>Eleutherozoa</taxon>
        <taxon>Asterozoa</taxon>
        <taxon>Asteroidea</taxon>
        <taxon>Valvatacea</taxon>
        <taxon>Valvatida</taxon>
        <taxon>Asterinidae</taxon>
        <taxon>Patiria</taxon>
    </lineage>
</organism>
<dbReference type="OrthoDB" id="6585699at2759"/>
<dbReference type="InterPro" id="IPR007902">
    <property type="entry name" value="Chl4/mis15/CENP-N"/>
</dbReference>
<keyword evidence="5" id="KW-0539">Nucleus</keyword>
<dbReference type="PANTHER" id="PTHR46790:SF1">
    <property type="entry name" value="CENTROMERE PROTEIN N"/>
    <property type="match status" value="1"/>
</dbReference>
<evidence type="ECO:0000256" key="2">
    <source>
        <dbReference type="ARBA" id="ARBA00004584"/>
    </source>
</evidence>
<dbReference type="AlphaFoldDB" id="A0A914AZU4"/>
<evidence type="ECO:0000256" key="3">
    <source>
        <dbReference type="ARBA" id="ARBA00005566"/>
    </source>
</evidence>
<evidence type="ECO:0000256" key="6">
    <source>
        <dbReference type="ARBA" id="ARBA00023328"/>
    </source>
</evidence>
<sequence length="362" mass="41717">MINTNVEIRLRKVLGRFKRDEFVKHLREWGSIPSGCLKEVETVVAEKSTRKALVERIVQLSNIKHLTTLDVAQLDLIYHQNHPNNRKWSVFQLTKQPEQNEKHVVTSPDAFRERLGKQLSFYFKNDLCLRTRGDAWWLRLGIQEGSQAQRLSPGNVVYMVHHPHSQYIIMSSIKVSHKDFVMQALLNSLHCSEIREIQLTGRDLDSLAALALHSNSQGWFSQFRLGQVDSNPLSKGPSRKRKAPSDVPDTDVVFENQKDKDHREQQILHAFGSNRQPKLQKIEYKLETRFRGFEFAPAMSLHKEPFHCRVKFEGSSVLEGIKELGRAGLTALPLPHHLANVHSLAKNHFVLADKKRTRPEQK</sequence>
<dbReference type="GO" id="GO:0000775">
    <property type="term" value="C:chromosome, centromeric region"/>
    <property type="evidence" value="ECO:0007669"/>
    <property type="project" value="UniProtKB-SubCell"/>
</dbReference>
<name>A0A914AZU4_PATMI</name>